<dbReference type="RefSeq" id="WP_033192214.1">
    <property type="nucleotide sequence ID" value="NZ_CP014334.2"/>
</dbReference>
<dbReference type="PANTHER" id="PTHR43204:SF1">
    <property type="entry name" value="ABC TRANSPORTER I FAMILY MEMBER 6, CHLOROPLASTIC"/>
    <property type="match status" value="1"/>
</dbReference>
<accession>A0AAI8GDP7</accession>
<dbReference type="NCBIfam" id="TIGR01978">
    <property type="entry name" value="sufC"/>
    <property type="match status" value="1"/>
</dbReference>
<dbReference type="Proteomes" id="UP000093740">
    <property type="component" value="Chromosome"/>
</dbReference>
<sequence length="254" mass="28266">MMLLQVKDLVAKLREEEKIILKGVNLEIGRGEVHAIMGPNGSGKSTLANVIMGNPKYEVVSGDILFEGESILDLRTDERAQKGIMMTFQNPYEIEGVKLDQLLLIAYRKLHGEDKTFFQLDKEMKGLLNEVGLPTEFLERFVNLGFSGGERKKGEILQARFLKPKLLILDEIDSGLDVDALRIVAEQINKLRAEGTSLLIITHYARILNYIDVDKVHVYVDGKVALTGDKSLAYEVEKTGYAIVNGTADANSSK</sequence>
<dbReference type="Pfam" id="PF00005">
    <property type="entry name" value="ABC_tran"/>
    <property type="match status" value="1"/>
</dbReference>
<keyword evidence="3" id="KW-0067">ATP-binding</keyword>
<reference evidence="5 6" key="1">
    <citation type="journal article" date="2015" name="Stand. Genomic Sci.">
        <title>Genome sequence of a native-feather degrading extremely thermophilic Eubacterium, Fervidobacterium islandicum AW-1.</title>
        <authorList>
            <person name="Lee Y.J."/>
            <person name="Jeong H."/>
            <person name="Park G.S."/>
            <person name="Kwak Y."/>
            <person name="Lee S.J."/>
            <person name="Lee S.J."/>
            <person name="Park M.K."/>
            <person name="Kim J.Y."/>
            <person name="Kang H.K."/>
            <person name="Shin J.H."/>
            <person name="Lee D.W."/>
        </authorList>
    </citation>
    <scope>NUCLEOTIDE SEQUENCE [LARGE SCALE GENOMIC DNA]</scope>
    <source>
        <strain evidence="5 6">AW-1</strain>
    </source>
</reference>
<dbReference type="PANTHER" id="PTHR43204">
    <property type="entry name" value="ABC TRANSPORTER I FAMILY MEMBER 6, CHLOROPLASTIC"/>
    <property type="match status" value="1"/>
</dbReference>
<dbReference type="EMBL" id="CP014334">
    <property type="protein sequence ID" value="AMW33242.2"/>
    <property type="molecule type" value="Genomic_DNA"/>
</dbReference>
<evidence type="ECO:0000259" key="4">
    <source>
        <dbReference type="PROSITE" id="PS50893"/>
    </source>
</evidence>
<keyword evidence="2" id="KW-0547">Nucleotide-binding</keyword>
<evidence type="ECO:0000313" key="6">
    <source>
        <dbReference type="Proteomes" id="UP000093740"/>
    </source>
</evidence>
<gene>
    <name evidence="5" type="primary">sufC</name>
    <name evidence="5" type="ORF">NA23_08330</name>
</gene>
<protein>
    <submittedName>
        <fullName evidence="5">Fe-S cluster assembly ATPase SufC</fullName>
    </submittedName>
</protein>
<dbReference type="KEGG" id="fia:NA23_08330"/>
<dbReference type="InterPro" id="IPR027417">
    <property type="entry name" value="P-loop_NTPase"/>
</dbReference>
<comment type="similarity">
    <text evidence="1">Belongs to the ABC transporter superfamily. Ycf16 family.</text>
</comment>
<evidence type="ECO:0000256" key="3">
    <source>
        <dbReference type="ARBA" id="ARBA00022840"/>
    </source>
</evidence>
<dbReference type="CDD" id="cd03217">
    <property type="entry name" value="ABC_FeS_Assembly"/>
    <property type="match status" value="1"/>
</dbReference>
<dbReference type="InterPro" id="IPR003593">
    <property type="entry name" value="AAA+_ATPase"/>
</dbReference>
<dbReference type="SUPFAM" id="SSF52540">
    <property type="entry name" value="P-loop containing nucleoside triphosphate hydrolases"/>
    <property type="match status" value="1"/>
</dbReference>
<evidence type="ECO:0000256" key="1">
    <source>
        <dbReference type="ARBA" id="ARBA00006216"/>
    </source>
</evidence>
<dbReference type="PROSITE" id="PS50893">
    <property type="entry name" value="ABC_TRANSPORTER_2"/>
    <property type="match status" value="1"/>
</dbReference>
<dbReference type="AlphaFoldDB" id="A0AAI8GDP7"/>
<evidence type="ECO:0000313" key="5">
    <source>
        <dbReference type="EMBL" id="AMW33242.2"/>
    </source>
</evidence>
<proteinExistence type="inferred from homology"/>
<dbReference type="GO" id="GO:0016887">
    <property type="term" value="F:ATP hydrolysis activity"/>
    <property type="evidence" value="ECO:0007669"/>
    <property type="project" value="InterPro"/>
</dbReference>
<dbReference type="Gene3D" id="3.40.50.300">
    <property type="entry name" value="P-loop containing nucleotide triphosphate hydrolases"/>
    <property type="match status" value="1"/>
</dbReference>
<dbReference type="InterPro" id="IPR003439">
    <property type="entry name" value="ABC_transporter-like_ATP-bd"/>
</dbReference>
<dbReference type="GO" id="GO:0005524">
    <property type="term" value="F:ATP binding"/>
    <property type="evidence" value="ECO:0007669"/>
    <property type="project" value="UniProtKB-KW"/>
</dbReference>
<feature type="domain" description="ABC transporter" evidence="4">
    <location>
        <begin position="4"/>
        <end position="246"/>
    </location>
</feature>
<dbReference type="SMART" id="SM00382">
    <property type="entry name" value="AAA"/>
    <property type="match status" value="1"/>
</dbReference>
<keyword evidence="6" id="KW-1185">Reference proteome</keyword>
<evidence type="ECO:0000256" key="2">
    <source>
        <dbReference type="ARBA" id="ARBA00022741"/>
    </source>
</evidence>
<dbReference type="InterPro" id="IPR010230">
    <property type="entry name" value="FeS-cluster_ATPase_SufC"/>
</dbReference>
<name>A0AAI8GDP7_FERIS</name>
<organism evidence="5 6">
    <name type="scientific">Fervidobacterium islandicum</name>
    <dbReference type="NCBI Taxonomy" id="2423"/>
    <lineage>
        <taxon>Bacteria</taxon>
        <taxon>Thermotogati</taxon>
        <taxon>Thermotogota</taxon>
        <taxon>Thermotogae</taxon>
        <taxon>Thermotogales</taxon>
        <taxon>Fervidobacteriaceae</taxon>
        <taxon>Fervidobacterium</taxon>
    </lineage>
</organism>